<dbReference type="RefSeq" id="XP_013063058.2">
    <property type="nucleotide sequence ID" value="XM_013207604.2"/>
</dbReference>
<evidence type="ECO:0000259" key="8">
    <source>
        <dbReference type="PROSITE" id="PS50304"/>
    </source>
</evidence>
<evidence type="ECO:0000259" key="7">
    <source>
        <dbReference type="PROSITE" id="PS50102"/>
    </source>
</evidence>
<evidence type="ECO:0000256" key="2">
    <source>
        <dbReference type="ARBA" id="ARBA00022771"/>
    </source>
</evidence>
<dbReference type="Pfam" id="PF00567">
    <property type="entry name" value="TUDOR"/>
    <property type="match status" value="6"/>
</dbReference>
<keyword evidence="1" id="KW-0479">Metal-binding</keyword>
<feature type="domain" description="RRM" evidence="7">
    <location>
        <begin position="34"/>
        <end position="112"/>
    </location>
</feature>
<dbReference type="PROSITE" id="PS50865">
    <property type="entry name" value="ZF_MYND_2"/>
    <property type="match status" value="1"/>
</dbReference>
<dbReference type="InterPro" id="IPR035979">
    <property type="entry name" value="RBD_domain_sf"/>
</dbReference>
<feature type="domain" description="Tudor" evidence="8">
    <location>
        <begin position="1462"/>
        <end position="1520"/>
    </location>
</feature>
<dbReference type="Gene3D" id="2.30.30.140">
    <property type="match status" value="6"/>
</dbReference>
<dbReference type="PANTHER" id="PTHR22948:SF29">
    <property type="entry name" value="FI02030P-RELATED"/>
    <property type="match status" value="1"/>
</dbReference>
<keyword evidence="5" id="KW-0694">RNA-binding</keyword>
<dbReference type="PROSITE" id="PS50304">
    <property type="entry name" value="TUDOR"/>
    <property type="match status" value="4"/>
</dbReference>
<feature type="region of interest" description="Disordered" evidence="6">
    <location>
        <begin position="302"/>
        <end position="400"/>
    </location>
</feature>
<dbReference type="InterPro" id="IPR002999">
    <property type="entry name" value="Tudor"/>
</dbReference>
<dbReference type="PANTHER" id="PTHR22948">
    <property type="entry name" value="TUDOR DOMAIN CONTAINING PROTEIN"/>
    <property type="match status" value="1"/>
</dbReference>
<dbReference type="SMART" id="SM00360">
    <property type="entry name" value="RRM"/>
    <property type="match status" value="1"/>
</dbReference>
<dbReference type="Gene3D" id="6.10.140.2220">
    <property type="match status" value="1"/>
</dbReference>
<feature type="region of interest" description="Disordered" evidence="6">
    <location>
        <begin position="1604"/>
        <end position="1661"/>
    </location>
</feature>
<dbReference type="SUPFAM" id="SSF144232">
    <property type="entry name" value="HIT/MYND zinc finger-like"/>
    <property type="match status" value="1"/>
</dbReference>
<dbReference type="InterPro" id="IPR000504">
    <property type="entry name" value="RRM_dom"/>
</dbReference>
<dbReference type="GO" id="GO:0003723">
    <property type="term" value="F:RNA binding"/>
    <property type="evidence" value="ECO:0007669"/>
    <property type="project" value="UniProtKB-UniRule"/>
</dbReference>
<dbReference type="Gene3D" id="3.30.70.330">
    <property type="match status" value="1"/>
</dbReference>
<dbReference type="CDD" id="cd00590">
    <property type="entry name" value="RRM_SF"/>
    <property type="match status" value="1"/>
</dbReference>
<feature type="compositionally biased region" description="Polar residues" evidence="6">
    <location>
        <begin position="1604"/>
        <end position="1637"/>
    </location>
</feature>
<keyword evidence="3" id="KW-0862">Zinc</keyword>
<evidence type="ECO:0000313" key="10">
    <source>
        <dbReference type="EnsemblMetazoa" id="BGLB013605-PB"/>
    </source>
</evidence>
<feature type="domain" description="Tudor" evidence="8">
    <location>
        <begin position="880"/>
        <end position="938"/>
    </location>
</feature>
<dbReference type="InterPro" id="IPR035437">
    <property type="entry name" value="SNase_OB-fold_sf"/>
</dbReference>
<feature type="domain" description="Tudor" evidence="8">
    <location>
        <begin position="1269"/>
        <end position="1328"/>
    </location>
</feature>
<feature type="domain" description="MYND-type" evidence="9">
    <location>
        <begin position="249"/>
        <end position="285"/>
    </location>
</feature>
<dbReference type="InterPro" id="IPR050621">
    <property type="entry name" value="Tudor_domain_containing"/>
</dbReference>
<dbReference type="VEuPathDB" id="VectorBase:BGLAX_027090"/>
<dbReference type="InterPro" id="IPR012677">
    <property type="entry name" value="Nucleotide-bd_a/b_plait_sf"/>
</dbReference>
<sequence length="1686" mass="190787">MEKWNPMKEAYDDPEFNKYTTGFGRDLSYNTKNIDLYVENIPPGLGQDGLLNLFSEYGRVLRARVVKNNSTHVGSIGFVTMESMVDAEAAMRNIDQRKVGDRFVLRVKVAYSKEEKERRKKQKQFQEETDFDDTASLASSKHKKFEFQEQNERFTNKSVPNFGRGFSREADDSIDPVMSTLGRGRGITRHPESDLRQVNNAKLNQDKQAPRKKAFSQLEQLESWQTESFGDSDKSLKTKKPEMENKKICIYCYKHGCVNVCSVCKQYYCSVECQINDWPKHRNYCRIIEAHLDDLSKARKGFSAENESATEDQDDQRSPKSKPDKNYSGNSDRVSNFMTKNVRKSASSENLLKNKPNGCETKESYSAPKQRKKPMESSNSKAAKKTNGFKENNRSGQEKDVSLKETYGALSVGSKVEVMLTYFKSPTEFWVTQKDYLMEFMELMTEVTKALEQETTSNVIQPRLGSIYGSKFEGEWSRVRVDEINDEEVTVYYIDFGNSERVKISNLRQLTPKMIVLPPQAVACTLSKIIPKRCPEVTATVQDIFGAPMSKFFDCHVVDKVDHIHEVNISIDGEDLGKNLLKQGLAEEAELQPERIMVCDLKSQKQLLQVGDRLKVVIVNVESSSQFSIIKTEAYEDLSEILKQLKSHYSHKNQPYKPIKGELVVARFPDDPCSLYRCEVLNVEEDLFHLFCIDYGTLGSLKSEMIYQVKRSNIAEFPMLAIRCSLFGMETFADISEEIKRKEFDAVMQEFCDSKRSMSMIVKNVEVPLVDFCSESGDWFSQCLNKKLHKLSVKDQPKKHITLPSKKATSVTVPSKISKGNEGLNLLTEALVMGAVCKVNMCYIVSTGEFYVRLMSRDAAFKDMMKELNNSIHSAPVVIAAQVGSLVAVKYSADELWYRGKVQRIQGKKCDVTFLDYANTESANLDSLRELSPSLIELPVQAIRCRLNIESPPSKEEENQFKKEFENDILPMRAVKNSPKGYMVNITVPAKKRLEFLSNMNLKLPCVEQEVSNLNFELNCVVKVECVKLDSPLRFHVQSSEHLPALIKASEKLNKRLNSQPAPLKSVQVGCYAAVKSNFNHEEAKWHRVIVESINEDKCVVNFLDYGISEETSKSSLMTLSYEDLMLPACAIACRLKGCQAHKSNFDSPFSTMGPSLIDCVKIVGKEDNQYIVDVLDCVGQCISNKFLAENSSNDSMISASSSPREKLQNKLDQQTLPDTNQLIPVFVTHINSYHDLFVSVRQENIISDFLHLMTALNQGIKTCKPLKNPSVGGLCAAKFSQDESWYRARLIDILNSSTAMVQFIDFGNCEEVALSELRVLNAEFRTQSAQAIPCCISGYETEKVLANMETLQKLKVDLLDKQLYLKVVKKLEDKYVIIVENEQGESVVNKMPTTGHKLTLPKHSDLLVETPAEKEFPAIFCHINSFDDFYCQRINQQEISELDLLQHSLQEDVSKCAQLKPCEPVVGCVYMSKFLGSWYRCVLQEVQGSKAKVKYVDYGNEEEKSVEELFPLLPERMTLPVRLLKCKLFGVKPAGQDWNDPDIQNYLKILETKQPLLIIHEEIDDTFLVSIVIVLGDIKINVADDLVSIGLAVPISESFSIKQENNPTSLPINDQDSKPASPTKKQASKPSSPMNKQDSKPTSPPAKSSASESDDVDTEELELQLQILELQKKLAMAKKKKKSDA</sequence>
<evidence type="ECO:0000256" key="3">
    <source>
        <dbReference type="ARBA" id="ARBA00022833"/>
    </source>
</evidence>
<evidence type="ECO:0008006" key="12">
    <source>
        <dbReference type="Google" id="ProtNLM"/>
    </source>
</evidence>
<feature type="region of interest" description="Disordered" evidence="6">
    <location>
        <begin position="116"/>
        <end position="136"/>
    </location>
</feature>
<evidence type="ECO:0000256" key="5">
    <source>
        <dbReference type="PROSITE-ProRule" id="PRU00176"/>
    </source>
</evidence>
<dbReference type="KEGG" id="bgt:106052281"/>
<evidence type="ECO:0000259" key="9">
    <source>
        <dbReference type="PROSITE" id="PS50865"/>
    </source>
</evidence>
<accession>A0A2C9K5L8</accession>
<feature type="region of interest" description="Disordered" evidence="6">
    <location>
        <begin position="156"/>
        <end position="194"/>
    </location>
</feature>
<evidence type="ECO:0000256" key="4">
    <source>
        <dbReference type="PROSITE-ProRule" id="PRU00134"/>
    </source>
</evidence>
<dbReference type="STRING" id="6526.A0A2C9K5L8"/>
<keyword evidence="2 4" id="KW-0863">Zinc-finger</keyword>
<feature type="compositionally biased region" description="Basic and acidic residues" evidence="6">
    <location>
        <begin position="391"/>
        <end position="400"/>
    </location>
</feature>
<dbReference type="SMART" id="SM00333">
    <property type="entry name" value="TUDOR"/>
    <property type="match status" value="6"/>
</dbReference>
<evidence type="ECO:0000313" key="11">
    <source>
        <dbReference type="Proteomes" id="UP000076420"/>
    </source>
</evidence>
<dbReference type="EnsemblMetazoa" id="BGLB013605-RB">
    <property type="protein sequence ID" value="BGLB013605-PB"/>
    <property type="gene ID" value="BGLB013605"/>
</dbReference>
<gene>
    <name evidence="10" type="primary">106052281</name>
</gene>
<dbReference type="VEuPathDB" id="VectorBase:BGLB013605"/>
<dbReference type="Gene3D" id="2.40.50.90">
    <property type="match status" value="4"/>
</dbReference>
<reference evidence="10" key="1">
    <citation type="submission" date="2020-05" db="UniProtKB">
        <authorList>
            <consortium name="EnsemblMetazoa"/>
        </authorList>
    </citation>
    <scope>IDENTIFICATION</scope>
    <source>
        <strain evidence="10">BB02</strain>
    </source>
</reference>
<dbReference type="GO" id="GO:0008270">
    <property type="term" value="F:zinc ion binding"/>
    <property type="evidence" value="ECO:0007669"/>
    <property type="project" value="UniProtKB-KW"/>
</dbReference>
<evidence type="ECO:0000256" key="6">
    <source>
        <dbReference type="SAM" id="MobiDB-lite"/>
    </source>
</evidence>
<feature type="domain" description="Tudor" evidence="8">
    <location>
        <begin position="461"/>
        <end position="517"/>
    </location>
</feature>
<dbReference type="FunFam" id="2.30.30.140:FF:000018">
    <property type="entry name" value="Serine/threonine-protein kinase 31"/>
    <property type="match status" value="3"/>
</dbReference>
<dbReference type="SUPFAM" id="SSF63748">
    <property type="entry name" value="Tudor/PWWP/MBT"/>
    <property type="match status" value="6"/>
</dbReference>
<feature type="compositionally biased region" description="Polar residues" evidence="6">
    <location>
        <begin position="327"/>
        <end position="351"/>
    </location>
</feature>
<proteinExistence type="predicted"/>
<evidence type="ECO:0000256" key="1">
    <source>
        <dbReference type="ARBA" id="ARBA00022723"/>
    </source>
</evidence>
<dbReference type="Pfam" id="PF00076">
    <property type="entry name" value="RRM_1"/>
    <property type="match status" value="1"/>
</dbReference>
<name>A0A2C9K5L8_BIOGL</name>
<dbReference type="Proteomes" id="UP000076420">
    <property type="component" value="Unassembled WGS sequence"/>
</dbReference>
<dbReference type="OrthoDB" id="439808at2759"/>
<dbReference type="PROSITE" id="PS50102">
    <property type="entry name" value="RRM"/>
    <property type="match status" value="1"/>
</dbReference>
<protein>
    <recommendedName>
        <fullName evidence="12">Tudor domain-containing protein 1</fullName>
    </recommendedName>
</protein>
<dbReference type="SUPFAM" id="SSF54928">
    <property type="entry name" value="RNA-binding domain, RBD"/>
    <property type="match status" value="1"/>
</dbReference>
<dbReference type="InterPro" id="IPR002893">
    <property type="entry name" value="Znf_MYND"/>
</dbReference>
<feature type="compositionally biased region" description="Basic and acidic residues" evidence="6">
    <location>
        <begin position="315"/>
        <end position="325"/>
    </location>
</feature>
<organism evidence="10 11">
    <name type="scientific">Biomphalaria glabrata</name>
    <name type="common">Bloodfluke planorb</name>
    <name type="synonym">Freshwater snail</name>
    <dbReference type="NCBI Taxonomy" id="6526"/>
    <lineage>
        <taxon>Eukaryota</taxon>
        <taxon>Metazoa</taxon>
        <taxon>Spiralia</taxon>
        <taxon>Lophotrochozoa</taxon>
        <taxon>Mollusca</taxon>
        <taxon>Gastropoda</taxon>
        <taxon>Heterobranchia</taxon>
        <taxon>Euthyneura</taxon>
        <taxon>Panpulmonata</taxon>
        <taxon>Hygrophila</taxon>
        <taxon>Lymnaeoidea</taxon>
        <taxon>Planorbidae</taxon>
        <taxon>Biomphalaria</taxon>
    </lineage>
</organism>